<reference evidence="4 5" key="1">
    <citation type="submission" date="2019-01" db="EMBL/GenBank/DDBJ databases">
        <title>Draft Genome and Complete Hox-Cluster Characterization of the Sterlet Sturgeon (Acipenser ruthenus).</title>
        <authorList>
            <person name="Wei Q."/>
        </authorList>
    </citation>
    <scope>NUCLEOTIDE SEQUENCE [LARGE SCALE GENOMIC DNA]</scope>
    <source>
        <strain evidence="4">WHYD16114868_AA</strain>
        <tissue evidence="4">Blood</tissue>
    </source>
</reference>
<sequence length="1020" mass="113939">MKMHFMRLGRCSCAFWLAVAFDILGLGILLLGVSGNFFFYDFLIYAGAIIIFLSLIWWVVWYTGNIEVPPEQLEDDVGLLKKDSGVVGLVRRLSSRLTNGFRSSFRSNKRANGQSGNPQTQRSPQAGPSHQPVAQPGVYTVSAAFASESAQRRGGVSEVRCFIFDFIKGPETMEVDDGEFISSPPKKVVRFGGSVSNTLAKFLQDAQIINWLQELRSCVTHLTKDFEQLVSVILRLPWLGRSQDVVEEYLAFLSNLVSAQTVYLRSCLSVTVSNFIPGRIVIKEGDVDISDSDDDDENLPRNFDLCHRALQIIARYVPSTARFLMPILREKFPFINKSARTLECYVHNLLRITVTFPVLRHEVLELVIGKMLRLDVSAPRRDIEDAEENATQGDDGNGASQEECLFDMDEDEENVSKSSSPPGGDVMAHAVADRLDILMTVLLAYIKNICYVNGTLELTRTKELYRDLIAVFDKLILPTHASCHVQYVIFYLCSFRLGLAEAFLEHLWKKIQSPSNPAVIRQTAAGYIGSFLARAKFLPIQTVKACLDLLVPWLHQYIHSQDAGSKAFCDVSLHGPFYATCQAVFYTLVFRHRQMVEGNLRKGLAYLEMLNFERIVMCQLNPLKVCLPAVTNMFAAITRKYQLVFCYTIIERNNRQLLPVVRSSLGGDSLTTNANPLDSFFPFDPYLLKRSGKMIQPIYQVWEEVSVCDVGGARQTVKKDSVTEEDDDFLRGESLQSEAAVGFIPGSFESHSVGSPPDSAKVFRDRLPETAVDTKCLLYVKQREFAATTPSDCSVTVIGSDDATTCHIVVLRHTGSGATCLAHCDGSSTWSEVPLIVKAVRSLTKSAEEGRLELHLFGGFDDERHNSHKLSLNLLELNDIVVEGIHRPVVYGIGVNVKTGEVFPATFSLRGPEDDLRSARTFTGGQMADVYDSSRELVTIGPCKWSPNLDIDFWLAQDDETILQYMSTSPQVEPPHFVSHMKATIQFLLENPNSEALFPGGAPRFYQRTSEGVWERQAAC</sequence>
<feature type="region of interest" description="Disordered" evidence="2">
    <location>
        <begin position="103"/>
        <end position="132"/>
    </location>
</feature>
<dbReference type="Pfam" id="PF05327">
    <property type="entry name" value="RRN3"/>
    <property type="match status" value="1"/>
</dbReference>
<organism evidence="4 5">
    <name type="scientific">Acipenser ruthenus</name>
    <name type="common">Sterlet sturgeon</name>
    <dbReference type="NCBI Taxonomy" id="7906"/>
    <lineage>
        <taxon>Eukaryota</taxon>
        <taxon>Metazoa</taxon>
        <taxon>Chordata</taxon>
        <taxon>Craniata</taxon>
        <taxon>Vertebrata</taxon>
        <taxon>Euteleostomi</taxon>
        <taxon>Actinopterygii</taxon>
        <taxon>Chondrostei</taxon>
        <taxon>Acipenseriformes</taxon>
        <taxon>Acipenseridae</taxon>
        <taxon>Acipenser</taxon>
    </lineage>
</organism>
<dbReference type="PANTHER" id="PTHR12790">
    <property type="entry name" value="TRANSCRIPTION INITIATION FACTOR IA RRN3"/>
    <property type="match status" value="1"/>
</dbReference>
<dbReference type="Proteomes" id="UP000289886">
    <property type="component" value="Unassembled WGS sequence"/>
</dbReference>
<evidence type="ECO:0000256" key="1">
    <source>
        <dbReference type="ARBA" id="ARBA00010098"/>
    </source>
</evidence>
<dbReference type="Pfam" id="PF15125">
    <property type="entry name" value="TMEM238"/>
    <property type="match status" value="1"/>
</dbReference>
<dbReference type="GO" id="GO:0006361">
    <property type="term" value="P:transcription initiation at RNA polymerase I promoter"/>
    <property type="evidence" value="ECO:0007669"/>
    <property type="project" value="InterPro"/>
</dbReference>
<dbReference type="GO" id="GO:0001181">
    <property type="term" value="F:RNA polymerase I general transcription initiation factor activity"/>
    <property type="evidence" value="ECO:0007669"/>
    <property type="project" value="InterPro"/>
</dbReference>
<keyword evidence="3" id="KW-0472">Membrane</keyword>
<dbReference type="GO" id="GO:0005634">
    <property type="term" value="C:nucleus"/>
    <property type="evidence" value="ECO:0007669"/>
    <property type="project" value="TreeGrafter"/>
</dbReference>
<feature type="transmembrane region" description="Helical" evidence="3">
    <location>
        <begin position="12"/>
        <end position="31"/>
    </location>
</feature>
<name>A0A444UPS6_ACIRT</name>
<dbReference type="InterPro" id="IPR007991">
    <property type="entry name" value="RNA_pol_I_trans_ini_fac_RRN3"/>
</dbReference>
<keyword evidence="3" id="KW-0812">Transmembrane</keyword>
<proteinExistence type="inferred from homology"/>
<keyword evidence="5" id="KW-1185">Reference proteome</keyword>
<comment type="caution">
    <text evidence="4">The sequence shown here is derived from an EMBL/GenBank/DDBJ whole genome shotgun (WGS) entry which is preliminary data.</text>
</comment>
<evidence type="ECO:0000313" key="4">
    <source>
        <dbReference type="EMBL" id="RXM37160.1"/>
    </source>
</evidence>
<dbReference type="GO" id="GO:0008418">
    <property type="term" value="F:protein-N-terminal asparagine amidohydrolase activity"/>
    <property type="evidence" value="ECO:0007669"/>
    <property type="project" value="InterPro"/>
</dbReference>
<keyword evidence="3" id="KW-1133">Transmembrane helix</keyword>
<accession>A0A444UPS6</accession>
<dbReference type="PANTHER" id="PTHR12790:SF0">
    <property type="entry name" value="RNA POLYMERASE I-SPECIFIC TRANSCRIPTION INITIATION FACTOR RRN3-RELATED"/>
    <property type="match status" value="1"/>
</dbReference>
<dbReference type="EMBL" id="SCEB01214100">
    <property type="protein sequence ID" value="RXM37160.1"/>
    <property type="molecule type" value="Genomic_DNA"/>
</dbReference>
<dbReference type="Pfam" id="PF14736">
    <property type="entry name" value="N_Asn_amidohyd"/>
    <property type="match status" value="1"/>
</dbReference>
<dbReference type="InterPro" id="IPR026750">
    <property type="entry name" value="NTAN1"/>
</dbReference>
<protein>
    <submittedName>
        <fullName evidence="4">RNA polymerase I-specific transcription initiation factor RRN3</fullName>
    </submittedName>
</protein>
<dbReference type="AlphaFoldDB" id="A0A444UPS6"/>
<evidence type="ECO:0000256" key="3">
    <source>
        <dbReference type="SAM" id="Phobius"/>
    </source>
</evidence>
<dbReference type="GO" id="GO:0001042">
    <property type="term" value="F:RNA polymerase I core binding"/>
    <property type="evidence" value="ECO:0007669"/>
    <property type="project" value="TreeGrafter"/>
</dbReference>
<evidence type="ECO:0000313" key="5">
    <source>
        <dbReference type="Proteomes" id="UP000289886"/>
    </source>
</evidence>
<keyword evidence="4" id="KW-0648">Protein biosynthesis</keyword>
<keyword evidence="4" id="KW-0396">Initiation factor</keyword>
<evidence type="ECO:0000256" key="2">
    <source>
        <dbReference type="SAM" id="MobiDB-lite"/>
    </source>
</evidence>
<feature type="compositionally biased region" description="Polar residues" evidence="2">
    <location>
        <begin position="103"/>
        <end position="128"/>
    </location>
</feature>
<dbReference type="InterPro" id="IPR029365">
    <property type="entry name" value="TMEM238"/>
</dbReference>
<dbReference type="GO" id="GO:0003743">
    <property type="term" value="F:translation initiation factor activity"/>
    <property type="evidence" value="ECO:0007669"/>
    <property type="project" value="UniProtKB-KW"/>
</dbReference>
<comment type="similarity">
    <text evidence="1">Belongs to the RRN3 family.</text>
</comment>
<feature type="transmembrane region" description="Helical" evidence="3">
    <location>
        <begin position="37"/>
        <end position="60"/>
    </location>
</feature>
<gene>
    <name evidence="4" type="ORF">EOD39_3190</name>
</gene>